<dbReference type="InterPro" id="IPR013120">
    <property type="entry name" value="FAR_NAD-bd"/>
</dbReference>
<dbReference type="Gene3D" id="1.10.10.10">
    <property type="entry name" value="Winged helix-like DNA-binding domain superfamily/Winged helix DNA-binding domain"/>
    <property type="match status" value="1"/>
</dbReference>
<dbReference type="InterPro" id="IPR006785">
    <property type="entry name" value="Pex14_N"/>
</dbReference>
<evidence type="ECO:0000256" key="5">
    <source>
        <dbReference type="ARBA" id="ARBA00029454"/>
    </source>
</evidence>
<evidence type="ECO:0000256" key="3">
    <source>
        <dbReference type="ARBA" id="ARBA00022598"/>
    </source>
</evidence>
<evidence type="ECO:0000313" key="9">
    <source>
        <dbReference type="Proteomes" id="UP000653565"/>
    </source>
</evidence>
<sequence length="3805" mass="415890">MAAAEALGNRSLCMLKEDNIGLEGELSWIPVVIPPLGEFCDSHEVEVDGILRLAWSLVLGIYTGTSDVSFHCIRHRTTSNESPLGGWVHRMEVDRSTPILDLLKKSLSDRPYQNGVQPEDAAQDSALEDCDTVLMINIGPGRASQALREHNMADTRIILEVNGMMVSLGYLTSKLGSLQARSMAAQISRVITALIDQPSMAMRDLDWCDEEDMSILQKWNNFEVTWEEKCVHDLISNRATETPDSLAVDAWDGHFTYRELDRLSSKLAVHLQTLGVIPETFVALCFEKSKWLVVSLLAVIKAGSAYVVIEPYYPPPRMKQICSQLQVDLLLASPDLSHTASTLSDRVVVVKEGSEYFHDRRNGEEERQSKSPSSPHNALYVVFSSGSTGNPKGIVVEHAAFVSWGTLLRQAISLDGQSRVLQFSSFAFLIAHRDVLLTLMFGGCVCIPSESQRLNHLETFITEYQVNWANLTPSVAALLDPDMTPGLKTLLLTSEPMSLSSLTTWEGRANLMFAYGQAESVSLCCVRKNPTLGSDRKNVGHRVGRSIWLVDPDDHDKLVPVGAVGELVIEGPVLARGYLDAERTALAFLHDARWQRKLKPGYRGRLYKTGDLAQFTDDGSVRYLSRKDNSVKLYGQRLDLDEVVRHIQRCLAEMSDTAVRDVVVDLCPAPNSNNDIKLVAFLGFNRTSPNTTGVVRLGLLNRAPAYLQELKARLTGVVPRYMIPALVVPVSRIPLNLSGKTDRRMLRELLSHMTVAEVELCMGSNASHEAPRTNEELRLRSLWSRALNIAESSIGRLDDFFQRGGDSLTAMKLVSAAHAAGLSLTFGDIFANPSLIDQANLTGSGQAHKQRNYSCVPFELITESRKQVILGIAAKEYGLSEAQVEDIYPTTPMQEGLIALNALRPGSYVARRVYKIENGVSVSKLEAAWKATLNANAPLRTRVIRCSDDGSTYQVVVRVELEFATHHDLNEYLVQDKANPMNVGAPLVRLALISSNRGGTHHCVVTMHHCIYDAWSMSVLLGQVHAAYHGSQLVPQPFNGFVKYVHQSNANASEHWRTELADVRAEQFPALPSISYSPNTTESAKLDILLPLSNASANITLSTRIQLAWAVTVASYTGVNDVVFGLTVSGRGSPVPGIDKIAGPTIATFPLRVQLRPQLPIHEELQTLQSHVIAAMPFEHFGMQNISRLGNDAASACKFQSLLVIQQNLSTSEQSEIFSSVEGLATAQRTWDTYALTVLCTPAGDGMIRLEAVYDAAVVPPAQMRRILQVFANVLKQIASFPDRVVGDIDRISAEDWQQLQVWNSLKSPAVPRCVHDMIHDHCLSQPDAAAIDAWDGQLTYKQLDERSSMLSVVLREKGLRQDMFVPLCFEKSKWVAVAILAVVKAGGAFILLDPSHPPQRLAWICKNAQATVILCSGDMARLAAQLSCQHVVQVDGNSTAENQVSPTTCRIEPGQTLPSHAVCAIYTSGSTGTPKGVVIDHSAFATQITALGPCYKLNRQSRVFQFASHAFDVAVAEYMFGLALGACVCVPKEAESRDNLAGAMRECGANWTFLTPSVARTLEHRAVPELKVLVIGGESAKPTDFATWSGAVSLVYVYGPAEGTVFCTLQTKTQPNANPTNIGSAVTAACWLVEPNNPERLVAIGAVGELLIEGPIVGRGYLGDEELSTSSFIPPPRWLRALRRGNPVKKLYKTGDMLRYSPIDDGSLEFLGRKDKQVKLRGQRLELAEIEHQVTRSFPMATDAIVEIITPSNLDSQKLLAAFIWDAANAVEQPNPGTLQESNLFAAPNRSFQLRSSSAEVALRKSLPPFMVPSLFIPLKQLPLGPTGKANRRLMKDQACLLSRQELSIYQGSKPSIKMPPSNELEDRIRRLVADVLGLSANDVGMNDNFFHLGGDSISAMVISARATDMDLRLPAADILVHPRLRDMATVVIRERSPSSEEHPPPPPPPPPFSLLPTNYHHEELMQEVTKQCNIDRDSVEDIYPCTPLQEGLFALTIKQPGAYVFNFALELAQDVDVDRFQNAWDTVTEANPILRTRIVCATSMRGNLVQVVVRKASYRQSITRAGQHSVSLGEPLFGIQILAPDKDEDRYRAVVTIHHALYDGVSLALIMTQLSTAYYNGERLISQPYSCFIRHCLSLPAEDEIRRFWDAELANATCPSLTTASIMDSYFVQAPRSTERRIPLPSDAHIKTPLSAALKFAWGTALSMFTGESDAVFGTVVSGRMADLRGIEKISGPTIATVPFRIRQVPSMTIQEALDEVQSRSLRMIPFEQTGLQRIRKLGYADACRFQSLLIIQFSEEEDVPESPLYKQIQGEPGQAFHTYPLTIVCTPSAESVHVRATFDSQVIHTTLVNRLLAQYSDILMYIHAMPWKPVSSLPSQSTEDARQVWAWNEIVPCREDTCVHEIIASNLAKRRGASAVCAWDGELTYEELEDLSARLAARLTSLGVGMGTMVPLCFEKSQWAIVATLAVLKAGGAFVPLDVSQAAGRRDTILARVGAKVILASAKHAATLTGANRIIIPVDNASTRTLPPVAAPLSSPTFDGLASSAAYVFFTSGSTGQPKGVVVDHDALSTSCLSHGAKMGFNQQTRTLQFTSYTFDISLMEILTTLIYGGCICVPSDSDRFNDLELSADIMKVNTVSLTASVARLVEPRRIPSLQTIIFVGENATDDDFKKWAHLPQIFDAYGPTECTIFCSINQVQVSNGGGGSQIGKAVGSVSWIVSPDDHNRLVPIGAVGELLVEGPVLARGYLGDVERTSAVFVEDPAWLVQGVAGHPGRRGRLYKTGDLVRYNEDGSLMYLGRKDTQIKLRGHRVELGEVECHIRDCVVGVKQAAVVATTPDGGDAGPVLAAFLCFGDAKLSSEDDVRAITIPWSVRDTLADRLPTYMIPSIYLAVGQLPLNSSGKMDRRHLQNIATTHLRSRLAKGSIKREQDDFPEEAGLKLRNTSLPLTFRDCSNETERRLRAAWGTSLGLPSEAISVDDNFYDLGGDSIRIISLIRLIQNVFGTHLGSSLINSRNTTIAKISEFIDTRSEAAGPTTLDLEGEIGAALSSTWTAAVSQSWFNPSKVVHAPAIVFLTGGTGYLGTQILRCLLASNAVGRVVALVRAASAAQGLARLKQTATIAGWWRTEYETRIEVWIGDLELSRLGLSDSQWRQLSGTATIDNIGAIIHNGAVVNWNMDYDKLRPSNVLSTIELLKAAVMSREAPRFVFVSGGAIAELHAIPGNPAAVEQLNRSNGYAQSKFVAESIVRRFASQLPLSQNRFSVIKPGMIIGTADEGVPNLDDFIWRIVATASRLQLYPLEPEESWVPVTDAGFIATQTVTQILSNDIASYINAATEVWGNRPPKKRPTSPSLTWSSMSISPYLLRHFTITLKSIFSFPFLERNMSDIKPKSPSIPQWQQPAAANTNTDNSTSTPSPSSDDTSRSELIEQARKFLQDDSLRDAPIDRKIAFLESKGLRSQEIDSLLAISRDADSSSSTAEGSKSTPDSTTSSTSNESQSPEEPSSSSPTSSASSSTTPAAPTASKNSAPRDVPPIITYPEFLMQQSKPPPLVTLRSILYTLYGAAGLGASLYGASEYLVKPMLATLTSARLELAQTANTNLQKLNEKLEQNVSRIPPHLSAKDTKQTEPADSEDDEQDSITSDPTELFHRDVATQTSQDLDASTLPHKADQPPADETVPDPTATVNTHLKRLENITSHLREVASTEKESGVLDDSVRTRLNELHHYLDGLLYSRSSYSSVTAYGVYSTPGLETTSSPSAGISKAEEDAMASFRADIRGVKGALLSARNFPASRGRTGSGK</sequence>
<dbReference type="SUPFAM" id="SSF51735">
    <property type="entry name" value="NAD(P)-binding Rossmann-fold domains"/>
    <property type="match status" value="1"/>
</dbReference>
<dbReference type="Gene3D" id="3.30.559.30">
    <property type="entry name" value="Nonribosomal peptide synthetase, condensation domain"/>
    <property type="match status" value="3"/>
</dbReference>
<feature type="compositionally biased region" description="Low complexity" evidence="6">
    <location>
        <begin position="3406"/>
        <end position="3425"/>
    </location>
</feature>
<dbReference type="Pfam" id="PF07993">
    <property type="entry name" value="NAD_binding_4"/>
    <property type="match status" value="1"/>
</dbReference>
<dbReference type="FunFam" id="3.40.50.12780:FF:000014">
    <property type="entry name" value="Nonribosomal peptide synthetase 1"/>
    <property type="match status" value="2"/>
</dbReference>
<feature type="compositionally biased region" description="Pro residues" evidence="6">
    <location>
        <begin position="1946"/>
        <end position="1955"/>
    </location>
</feature>
<dbReference type="Gene3D" id="3.30.300.30">
    <property type="match status" value="3"/>
</dbReference>
<dbReference type="InterPro" id="IPR036291">
    <property type="entry name" value="NAD(P)-bd_dom_sf"/>
</dbReference>
<dbReference type="Pfam" id="PF00501">
    <property type="entry name" value="AMP-binding"/>
    <property type="match status" value="3"/>
</dbReference>
<dbReference type="InterPro" id="IPR023213">
    <property type="entry name" value="CAT-like_dom_sf"/>
</dbReference>
<feature type="region of interest" description="Disordered" evidence="6">
    <location>
        <begin position="3613"/>
        <end position="3649"/>
    </location>
</feature>
<keyword evidence="9" id="KW-1185">Reference proteome</keyword>
<feature type="domain" description="Carrier" evidence="7">
    <location>
        <begin position="770"/>
        <end position="846"/>
    </location>
</feature>
<reference evidence="8" key="2">
    <citation type="submission" date="2020-04" db="EMBL/GenBank/DDBJ databases">
        <authorList>
            <person name="Santos R.A.C."/>
            <person name="Steenwyk J.L."/>
            <person name="Rivero-Menendez O."/>
            <person name="Mead M.E."/>
            <person name="Silva L.P."/>
            <person name="Bastos R.W."/>
            <person name="Alastruey-Izquierdo A."/>
            <person name="Goldman G.H."/>
            <person name="Rokas A."/>
        </authorList>
    </citation>
    <scope>NUCLEOTIDE SEQUENCE</scope>
    <source>
        <strain evidence="8">CNM-CM6805</strain>
    </source>
</reference>
<protein>
    <recommendedName>
        <fullName evidence="7">Carrier domain-containing protein</fullName>
    </recommendedName>
</protein>
<dbReference type="InterPro" id="IPR036388">
    <property type="entry name" value="WH-like_DNA-bd_sf"/>
</dbReference>
<dbReference type="GO" id="GO:0043041">
    <property type="term" value="P:amino acid activation for nonribosomal peptide biosynthetic process"/>
    <property type="evidence" value="ECO:0007669"/>
    <property type="project" value="TreeGrafter"/>
</dbReference>
<reference evidence="8" key="1">
    <citation type="journal article" date="2020" name="bioRxiv">
        <title>Genomic and phenotypic heterogeneity of clinical isolates of the human pathogens Aspergillus fumigatus, Aspergillus lentulus and Aspergillus fumigatiaffinis.</title>
        <authorList>
            <person name="dos Santos R.A.C."/>
            <person name="Steenwyk J.L."/>
            <person name="Rivero-Menendez O."/>
            <person name="Mead M.E."/>
            <person name="Silva L.P."/>
            <person name="Bastos R.W."/>
            <person name="Alastruey-Izquierdo A."/>
            <person name="Goldman G.H."/>
            <person name="Rokas A."/>
        </authorList>
    </citation>
    <scope>NUCLEOTIDE SEQUENCE</scope>
    <source>
        <strain evidence="8">CNM-CM6805</strain>
    </source>
</reference>
<evidence type="ECO:0000256" key="2">
    <source>
        <dbReference type="ARBA" id="ARBA00022553"/>
    </source>
</evidence>
<dbReference type="FunFam" id="3.30.559.30:FF:000003">
    <property type="entry name" value="Nonribosomal peptide synthase SidD"/>
    <property type="match status" value="1"/>
</dbReference>
<dbReference type="NCBIfam" id="TIGR01733">
    <property type="entry name" value="AA-adenyl-dom"/>
    <property type="match status" value="2"/>
</dbReference>
<dbReference type="Gene3D" id="1.10.1200.10">
    <property type="entry name" value="ACP-like"/>
    <property type="match status" value="3"/>
</dbReference>
<dbReference type="Proteomes" id="UP000653565">
    <property type="component" value="Unassembled WGS sequence"/>
</dbReference>
<dbReference type="GO" id="GO:0016874">
    <property type="term" value="F:ligase activity"/>
    <property type="evidence" value="ECO:0007669"/>
    <property type="project" value="UniProtKB-KW"/>
</dbReference>
<keyword evidence="4" id="KW-0677">Repeat</keyword>
<dbReference type="Gene3D" id="3.40.50.720">
    <property type="entry name" value="NAD(P)-binding Rossmann-like Domain"/>
    <property type="match status" value="1"/>
</dbReference>
<evidence type="ECO:0000259" key="7">
    <source>
        <dbReference type="PROSITE" id="PS50075"/>
    </source>
</evidence>
<dbReference type="InterPro" id="IPR036736">
    <property type="entry name" value="ACP-like_sf"/>
</dbReference>
<keyword evidence="3" id="KW-0436">Ligase</keyword>
<dbReference type="SUPFAM" id="SSF52777">
    <property type="entry name" value="CoA-dependent acyltransferases"/>
    <property type="match status" value="5"/>
</dbReference>
<feature type="compositionally biased region" description="Basic and acidic residues" evidence="6">
    <location>
        <begin position="1936"/>
        <end position="1945"/>
    </location>
</feature>
<dbReference type="InterPro" id="IPR001242">
    <property type="entry name" value="Condensation_dom"/>
</dbReference>
<organism evidence="8 9">
    <name type="scientific">Aspergillus fumigatiaffinis</name>
    <dbReference type="NCBI Taxonomy" id="340414"/>
    <lineage>
        <taxon>Eukaryota</taxon>
        <taxon>Fungi</taxon>
        <taxon>Dikarya</taxon>
        <taxon>Ascomycota</taxon>
        <taxon>Pezizomycotina</taxon>
        <taxon>Eurotiomycetes</taxon>
        <taxon>Eurotiomycetidae</taxon>
        <taxon>Eurotiales</taxon>
        <taxon>Aspergillaceae</taxon>
        <taxon>Aspergillus</taxon>
        <taxon>Aspergillus subgen. Fumigati</taxon>
    </lineage>
</organism>
<dbReference type="InterPro" id="IPR020845">
    <property type="entry name" value="AMP-binding_CS"/>
</dbReference>
<dbReference type="CDD" id="cd19545">
    <property type="entry name" value="FUM14_C_NRPS-like"/>
    <property type="match status" value="2"/>
</dbReference>
<dbReference type="SUPFAM" id="SSF47336">
    <property type="entry name" value="ACP-like"/>
    <property type="match status" value="3"/>
</dbReference>
<dbReference type="SUPFAM" id="SSF56801">
    <property type="entry name" value="Acetyl-CoA synthetase-like"/>
    <property type="match status" value="3"/>
</dbReference>
<feature type="domain" description="Carrier" evidence="7">
    <location>
        <begin position="1861"/>
        <end position="1937"/>
    </location>
</feature>
<feature type="domain" description="Carrier" evidence="7">
    <location>
        <begin position="2957"/>
        <end position="3035"/>
    </location>
</feature>
<evidence type="ECO:0000256" key="1">
    <source>
        <dbReference type="ARBA" id="ARBA00022450"/>
    </source>
</evidence>
<dbReference type="InterPro" id="IPR020806">
    <property type="entry name" value="PKS_PP-bd"/>
</dbReference>
<feature type="region of interest" description="Disordered" evidence="6">
    <location>
        <begin position="3475"/>
        <end position="3537"/>
    </location>
</feature>
<dbReference type="GO" id="GO:0044550">
    <property type="term" value="P:secondary metabolite biosynthetic process"/>
    <property type="evidence" value="ECO:0007669"/>
    <property type="project" value="TreeGrafter"/>
</dbReference>
<dbReference type="InterPro" id="IPR010071">
    <property type="entry name" value="AA_adenyl_dom"/>
</dbReference>
<dbReference type="InterPro" id="IPR009081">
    <property type="entry name" value="PP-bd_ACP"/>
</dbReference>
<comment type="caution">
    <text evidence="8">The sequence shown here is derived from an EMBL/GenBank/DDBJ whole genome shotgun (WGS) entry which is preliminary data.</text>
</comment>
<dbReference type="GO" id="GO:0031177">
    <property type="term" value="F:phosphopantetheine binding"/>
    <property type="evidence" value="ECO:0007669"/>
    <property type="project" value="InterPro"/>
</dbReference>
<feature type="region of interest" description="Disordered" evidence="6">
    <location>
        <begin position="1936"/>
        <end position="1956"/>
    </location>
</feature>
<feature type="compositionally biased region" description="Low complexity" evidence="6">
    <location>
        <begin position="3479"/>
        <end position="3534"/>
    </location>
</feature>
<dbReference type="PROSITE" id="PS50075">
    <property type="entry name" value="CARRIER"/>
    <property type="match status" value="3"/>
</dbReference>
<dbReference type="PANTHER" id="PTHR45527">
    <property type="entry name" value="NONRIBOSOMAL PEPTIDE SYNTHETASE"/>
    <property type="match status" value="1"/>
</dbReference>
<dbReference type="Gene3D" id="3.40.50.980">
    <property type="match status" value="2"/>
</dbReference>
<dbReference type="InterPro" id="IPR045851">
    <property type="entry name" value="AMP-bd_C_sf"/>
</dbReference>
<dbReference type="Pfam" id="PF04695">
    <property type="entry name" value="Pex14_N"/>
    <property type="match status" value="1"/>
</dbReference>
<evidence type="ECO:0000256" key="6">
    <source>
        <dbReference type="SAM" id="MobiDB-lite"/>
    </source>
</evidence>
<dbReference type="Pfam" id="PF00550">
    <property type="entry name" value="PP-binding"/>
    <property type="match status" value="3"/>
</dbReference>
<comment type="similarity">
    <text evidence="5">Belongs to the NRP synthetase family.</text>
</comment>
<keyword evidence="2" id="KW-0597">Phosphoprotein</keyword>
<evidence type="ECO:0000256" key="4">
    <source>
        <dbReference type="ARBA" id="ARBA00022737"/>
    </source>
</evidence>
<dbReference type="FunFam" id="1.10.1200.10:FF:000005">
    <property type="entry name" value="Nonribosomal peptide synthetase 1"/>
    <property type="match status" value="1"/>
</dbReference>
<dbReference type="NCBIfam" id="NF003417">
    <property type="entry name" value="PRK04813.1"/>
    <property type="match status" value="3"/>
</dbReference>
<dbReference type="PANTHER" id="PTHR45527:SF1">
    <property type="entry name" value="FATTY ACID SYNTHASE"/>
    <property type="match status" value="1"/>
</dbReference>
<dbReference type="Gene3D" id="2.30.38.10">
    <property type="entry name" value="Luciferase, Domain 3"/>
    <property type="match status" value="1"/>
</dbReference>
<dbReference type="InterPro" id="IPR042099">
    <property type="entry name" value="ANL_N_sf"/>
</dbReference>
<dbReference type="InterPro" id="IPR010080">
    <property type="entry name" value="Thioester_reductase-like_dom"/>
</dbReference>
<keyword evidence="1" id="KW-0596">Phosphopantetheine</keyword>
<dbReference type="EMBL" id="JAAAPX010000069">
    <property type="protein sequence ID" value="KAF4234401.1"/>
    <property type="molecule type" value="Genomic_DNA"/>
</dbReference>
<dbReference type="Pfam" id="PF00668">
    <property type="entry name" value="Condensation"/>
    <property type="match status" value="2"/>
</dbReference>
<dbReference type="FunFam" id="3.30.300.30:FF:000015">
    <property type="entry name" value="Nonribosomal peptide synthase SidD"/>
    <property type="match status" value="3"/>
</dbReference>
<feature type="region of interest" description="Disordered" evidence="6">
    <location>
        <begin position="3395"/>
        <end position="3430"/>
    </location>
</feature>
<dbReference type="PROSITE" id="PS00455">
    <property type="entry name" value="AMP_BINDING"/>
    <property type="match status" value="2"/>
</dbReference>
<proteinExistence type="inferred from homology"/>
<dbReference type="NCBIfam" id="TIGR01746">
    <property type="entry name" value="Thioester-redct"/>
    <property type="match status" value="1"/>
</dbReference>
<dbReference type="GO" id="GO:0005737">
    <property type="term" value="C:cytoplasm"/>
    <property type="evidence" value="ECO:0007669"/>
    <property type="project" value="TreeGrafter"/>
</dbReference>
<dbReference type="InterPro" id="IPR000873">
    <property type="entry name" value="AMP-dep_synth/lig_dom"/>
</dbReference>
<dbReference type="SMART" id="SM01294">
    <property type="entry name" value="PKS_PP_betabranch"/>
    <property type="match status" value="1"/>
</dbReference>
<dbReference type="SMART" id="SM00823">
    <property type="entry name" value="PKS_PP"/>
    <property type="match status" value="2"/>
</dbReference>
<dbReference type="CDD" id="cd05918">
    <property type="entry name" value="A_NRPS_SidN3_like"/>
    <property type="match status" value="3"/>
</dbReference>
<accession>A0A8H4H2L2</accession>
<evidence type="ECO:0000313" key="8">
    <source>
        <dbReference type="EMBL" id="KAF4234401.1"/>
    </source>
</evidence>
<dbReference type="Gene3D" id="3.40.50.12780">
    <property type="entry name" value="N-terminal domain of ligase-like"/>
    <property type="match status" value="2"/>
</dbReference>
<feature type="region of interest" description="Disordered" evidence="6">
    <location>
        <begin position="3661"/>
        <end position="3687"/>
    </location>
</feature>
<gene>
    <name evidence="8" type="ORF">CNMCM6805_008633</name>
</gene>
<dbReference type="Gene3D" id="3.30.559.10">
    <property type="entry name" value="Chloramphenicol acetyltransferase-like domain"/>
    <property type="match status" value="2"/>
</dbReference>
<name>A0A8H4H2L2_9EURO</name>